<keyword evidence="1" id="KW-0802">TPR repeat</keyword>
<dbReference type="Gene3D" id="1.25.40.10">
    <property type="entry name" value="Tetratricopeptide repeat domain"/>
    <property type="match status" value="1"/>
</dbReference>
<evidence type="ECO:0008006" key="5">
    <source>
        <dbReference type="Google" id="ProtNLM"/>
    </source>
</evidence>
<dbReference type="PROSITE" id="PS50005">
    <property type="entry name" value="TPR"/>
    <property type="match status" value="1"/>
</dbReference>
<dbReference type="RefSeq" id="XP_033576720.1">
    <property type="nucleotide sequence ID" value="XM_033723618.1"/>
</dbReference>
<protein>
    <recommendedName>
        <fullName evidence="5">TPR-like protein</fullName>
    </recommendedName>
</protein>
<accession>A0A6A6YLK4</accession>
<evidence type="ECO:0000313" key="4">
    <source>
        <dbReference type="RefSeq" id="XP_033576720.1"/>
    </source>
</evidence>
<dbReference type="OrthoDB" id="2423701at2759"/>
<dbReference type="SMART" id="SM00028">
    <property type="entry name" value="TPR"/>
    <property type="match status" value="2"/>
</dbReference>
<organism evidence="2">
    <name type="scientific">Mytilinidion resinicola</name>
    <dbReference type="NCBI Taxonomy" id="574789"/>
    <lineage>
        <taxon>Eukaryota</taxon>
        <taxon>Fungi</taxon>
        <taxon>Dikarya</taxon>
        <taxon>Ascomycota</taxon>
        <taxon>Pezizomycotina</taxon>
        <taxon>Dothideomycetes</taxon>
        <taxon>Pleosporomycetidae</taxon>
        <taxon>Mytilinidiales</taxon>
        <taxon>Mytilinidiaceae</taxon>
        <taxon>Mytilinidion</taxon>
    </lineage>
</organism>
<keyword evidence="3" id="KW-1185">Reference proteome</keyword>
<feature type="repeat" description="TPR" evidence="1">
    <location>
        <begin position="17"/>
        <end position="50"/>
    </location>
</feature>
<evidence type="ECO:0000313" key="3">
    <source>
        <dbReference type="Proteomes" id="UP000504636"/>
    </source>
</evidence>
<gene>
    <name evidence="2 4" type="ORF">BDZ99DRAFT_499050</name>
</gene>
<dbReference type="AlphaFoldDB" id="A0A6A6YLK4"/>
<dbReference type="Proteomes" id="UP000504636">
    <property type="component" value="Unplaced"/>
</dbReference>
<dbReference type="InterPro" id="IPR011990">
    <property type="entry name" value="TPR-like_helical_dom_sf"/>
</dbReference>
<sequence length="448" mass="51113">MRHFDPVMASEDNALRAASLRDEGNGFYKAGNMVQAVKSYSEATTLAPDDAKPLSNLSAASFEMGKYADAVKYAESALRKLPGDEFALRRRCRLRILKAHIHTKRHNLASGTMRQLTKDRHFVKDDEWRILNSVLEQAHDFSESQDVDHIVRYASAYFNVDHDGAFPHFDIPFKGVMPMFSSLIERDELETSLYAHFLKLALPTRCPHREPALVHAPLNTIPMFRMVTRLYELEYPAHWLSTVLHNLAHGTIITSARAPPAYPVTRKDSCVMEQNRKRKISIKPFAAEFSTLTTLFTSCLPFGVISPAIPCISNVHRYSISFPPFATTEELDTALMLVFFNTTLPSFSRPVDLRHALLDDDKGDCSPDAKRLRDEGVAVVKTFIWNMLERSAEFWMRKDEVERWCNEEWEVSVWRADDWSRVNSGVKVNEGLVEMDGLFPNEQADLEI</sequence>
<reference evidence="4" key="2">
    <citation type="submission" date="2020-04" db="EMBL/GenBank/DDBJ databases">
        <authorList>
            <consortium name="NCBI Genome Project"/>
        </authorList>
    </citation>
    <scope>NUCLEOTIDE SEQUENCE</scope>
    <source>
        <strain evidence="4">CBS 304.34</strain>
    </source>
</reference>
<dbReference type="InterPro" id="IPR019734">
    <property type="entry name" value="TPR_rpt"/>
</dbReference>
<dbReference type="SUPFAM" id="SSF48452">
    <property type="entry name" value="TPR-like"/>
    <property type="match status" value="1"/>
</dbReference>
<dbReference type="GeneID" id="54464511"/>
<evidence type="ECO:0000313" key="2">
    <source>
        <dbReference type="EMBL" id="KAF2809756.1"/>
    </source>
</evidence>
<name>A0A6A6YLK4_9PEZI</name>
<reference evidence="4" key="3">
    <citation type="submission" date="2025-04" db="UniProtKB">
        <authorList>
            <consortium name="RefSeq"/>
        </authorList>
    </citation>
    <scope>IDENTIFICATION</scope>
    <source>
        <strain evidence="4">CBS 304.34</strain>
    </source>
</reference>
<evidence type="ECO:0000256" key="1">
    <source>
        <dbReference type="PROSITE-ProRule" id="PRU00339"/>
    </source>
</evidence>
<dbReference type="EMBL" id="MU003701">
    <property type="protein sequence ID" value="KAF2809756.1"/>
    <property type="molecule type" value="Genomic_DNA"/>
</dbReference>
<reference evidence="2 4" key="1">
    <citation type="journal article" date="2020" name="Stud. Mycol.">
        <title>101 Dothideomycetes genomes: a test case for predicting lifestyles and emergence of pathogens.</title>
        <authorList>
            <person name="Haridas S."/>
            <person name="Albert R."/>
            <person name="Binder M."/>
            <person name="Bloem J."/>
            <person name="Labutti K."/>
            <person name="Salamov A."/>
            <person name="Andreopoulos B."/>
            <person name="Baker S."/>
            <person name="Barry K."/>
            <person name="Bills G."/>
            <person name="Bluhm B."/>
            <person name="Cannon C."/>
            <person name="Castanera R."/>
            <person name="Culley D."/>
            <person name="Daum C."/>
            <person name="Ezra D."/>
            <person name="Gonzalez J."/>
            <person name="Henrissat B."/>
            <person name="Kuo A."/>
            <person name="Liang C."/>
            <person name="Lipzen A."/>
            <person name="Lutzoni F."/>
            <person name="Magnuson J."/>
            <person name="Mondo S."/>
            <person name="Nolan M."/>
            <person name="Ohm R."/>
            <person name="Pangilinan J."/>
            <person name="Park H.-J."/>
            <person name="Ramirez L."/>
            <person name="Alfaro M."/>
            <person name="Sun H."/>
            <person name="Tritt A."/>
            <person name="Yoshinaga Y."/>
            <person name="Zwiers L.-H."/>
            <person name="Turgeon B."/>
            <person name="Goodwin S."/>
            <person name="Spatafora J."/>
            <person name="Crous P."/>
            <person name="Grigoriev I."/>
        </authorList>
    </citation>
    <scope>NUCLEOTIDE SEQUENCE</scope>
    <source>
        <strain evidence="2 4">CBS 304.34</strain>
    </source>
</reference>
<proteinExistence type="predicted"/>